<dbReference type="EMBL" id="RBIN01000006">
    <property type="protein sequence ID" value="RKR02664.1"/>
    <property type="molecule type" value="Genomic_DNA"/>
</dbReference>
<evidence type="ECO:0000256" key="5">
    <source>
        <dbReference type="ARBA" id="ARBA00022759"/>
    </source>
</evidence>
<keyword evidence="5 8" id="KW-0255">Endonuclease</keyword>
<evidence type="ECO:0000256" key="1">
    <source>
        <dbReference type="ARBA" id="ARBA00010875"/>
    </source>
</evidence>
<feature type="binding site" evidence="8">
    <location>
        <position position="115"/>
    </location>
    <ligand>
        <name>Zn(2+)</name>
        <dbReference type="ChEBI" id="CHEBI:29105"/>
        <note>catalytic</note>
    </ligand>
</feature>
<dbReference type="RefSeq" id="WP_121173292.1">
    <property type="nucleotide sequence ID" value="NZ_RBIN01000006.1"/>
</dbReference>
<feature type="binding site" evidence="8">
    <location>
        <position position="119"/>
    </location>
    <ligand>
        <name>Zn(2+)</name>
        <dbReference type="ChEBI" id="CHEBI:29105"/>
        <note>catalytic</note>
    </ligand>
</feature>
<keyword evidence="8" id="KW-0963">Cytoplasm</keyword>
<accession>A0A420WVV7</accession>
<dbReference type="HAMAP" id="MF_00009">
    <property type="entry name" value="Endoribonucl_YbeY"/>
    <property type="match status" value="1"/>
</dbReference>
<proteinExistence type="inferred from homology"/>
<keyword evidence="6 8" id="KW-0378">Hydrolase</keyword>
<dbReference type="AlphaFoldDB" id="A0A420WVV7"/>
<dbReference type="GO" id="GO:0004222">
    <property type="term" value="F:metalloendopeptidase activity"/>
    <property type="evidence" value="ECO:0007669"/>
    <property type="project" value="InterPro"/>
</dbReference>
<sequence length="175" mass="19428">MNGATVDCQRAVDFAALPDQVELERWTTAVLERVAEPLRSELTIRFVDEAESRTLNRDYRDRDRPTNVLSFPFEMPPGIELPLLGDLVICAAVVEREAAEQGKSLKDHFAHMVVHGTLHLLGYDHIEEHEAECMEALEREVLASLAIDDPYAERTVSPDAPAGEGGAGEDERPHA</sequence>
<dbReference type="OrthoDB" id="9807740at2"/>
<feature type="binding site" evidence="8">
    <location>
        <position position="125"/>
    </location>
    <ligand>
        <name>Zn(2+)</name>
        <dbReference type="ChEBI" id="CHEBI:29105"/>
        <note>catalytic</note>
    </ligand>
</feature>
<comment type="similarity">
    <text evidence="1 8">Belongs to the endoribonuclease YbeY family.</text>
</comment>
<evidence type="ECO:0000313" key="11">
    <source>
        <dbReference type="Proteomes" id="UP000281975"/>
    </source>
</evidence>
<dbReference type="GO" id="GO:0008270">
    <property type="term" value="F:zinc ion binding"/>
    <property type="evidence" value="ECO:0007669"/>
    <property type="project" value="UniProtKB-UniRule"/>
</dbReference>
<evidence type="ECO:0000313" key="10">
    <source>
        <dbReference type="EMBL" id="RKR02664.1"/>
    </source>
</evidence>
<keyword evidence="7 8" id="KW-0862">Zinc</keyword>
<dbReference type="PROSITE" id="PS01306">
    <property type="entry name" value="UPF0054"/>
    <property type="match status" value="1"/>
</dbReference>
<name>A0A420WVV7_9GAMM</name>
<evidence type="ECO:0000256" key="3">
    <source>
        <dbReference type="ARBA" id="ARBA00022722"/>
    </source>
</evidence>
<dbReference type="Gene3D" id="3.40.390.30">
    <property type="entry name" value="Metalloproteases ('zincins'), catalytic domain"/>
    <property type="match status" value="1"/>
</dbReference>
<organism evidence="10 11">
    <name type="scientific">Kushneria sinocarnis</name>
    <dbReference type="NCBI Taxonomy" id="595502"/>
    <lineage>
        <taxon>Bacteria</taxon>
        <taxon>Pseudomonadati</taxon>
        <taxon>Pseudomonadota</taxon>
        <taxon>Gammaproteobacteria</taxon>
        <taxon>Oceanospirillales</taxon>
        <taxon>Halomonadaceae</taxon>
        <taxon>Kushneria</taxon>
    </lineage>
</organism>
<evidence type="ECO:0000256" key="8">
    <source>
        <dbReference type="HAMAP-Rule" id="MF_00009"/>
    </source>
</evidence>
<dbReference type="PANTHER" id="PTHR46986:SF1">
    <property type="entry name" value="ENDORIBONUCLEASE YBEY, CHLOROPLASTIC"/>
    <property type="match status" value="1"/>
</dbReference>
<comment type="function">
    <text evidence="8">Single strand-specific metallo-endoribonuclease involved in late-stage 70S ribosome quality control and in maturation of the 3' terminus of the 16S rRNA.</text>
</comment>
<dbReference type="GO" id="GO:0005737">
    <property type="term" value="C:cytoplasm"/>
    <property type="evidence" value="ECO:0007669"/>
    <property type="project" value="UniProtKB-SubCell"/>
</dbReference>
<protein>
    <recommendedName>
        <fullName evidence="8">Endoribonuclease YbeY</fullName>
        <ecNumber evidence="8">3.1.-.-</ecNumber>
    </recommendedName>
</protein>
<comment type="caution">
    <text evidence="10">The sequence shown here is derived from an EMBL/GenBank/DDBJ whole genome shotgun (WGS) entry which is preliminary data.</text>
</comment>
<feature type="region of interest" description="Disordered" evidence="9">
    <location>
        <begin position="150"/>
        <end position="175"/>
    </location>
</feature>
<dbReference type="GO" id="GO:0004521">
    <property type="term" value="F:RNA endonuclease activity"/>
    <property type="evidence" value="ECO:0007669"/>
    <property type="project" value="UniProtKB-UniRule"/>
</dbReference>
<dbReference type="InterPro" id="IPR023091">
    <property type="entry name" value="MetalPrtase_cat_dom_sf_prd"/>
</dbReference>
<dbReference type="PANTHER" id="PTHR46986">
    <property type="entry name" value="ENDORIBONUCLEASE YBEY, CHLOROPLASTIC"/>
    <property type="match status" value="1"/>
</dbReference>
<comment type="subcellular location">
    <subcellularLocation>
        <location evidence="8">Cytoplasm</location>
    </subcellularLocation>
</comment>
<evidence type="ECO:0000256" key="7">
    <source>
        <dbReference type="ARBA" id="ARBA00022833"/>
    </source>
</evidence>
<comment type="cofactor">
    <cofactor evidence="8">
        <name>Zn(2+)</name>
        <dbReference type="ChEBI" id="CHEBI:29105"/>
    </cofactor>
    <text evidence="8">Binds 1 zinc ion.</text>
</comment>
<evidence type="ECO:0000256" key="9">
    <source>
        <dbReference type="SAM" id="MobiDB-lite"/>
    </source>
</evidence>
<keyword evidence="2 8" id="KW-0690">Ribosome biogenesis</keyword>
<dbReference type="Proteomes" id="UP000281975">
    <property type="component" value="Unassembled WGS sequence"/>
</dbReference>
<gene>
    <name evidence="8" type="primary">ybeY</name>
    <name evidence="10" type="ORF">C7446_2385</name>
</gene>
<evidence type="ECO:0000256" key="2">
    <source>
        <dbReference type="ARBA" id="ARBA00022517"/>
    </source>
</evidence>
<dbReference type="Pfam" id="PF02130">
    <property type="entry name" value="YbeY"/>
    <property type="match status" value="1"/>
</dbReference>
<dbReference type="NCBIfam" id="TIGR00043">
    <property type="entry name" value="rRNA maturation RNase YbeY"/>
    <property type="match status" value="1"/>
</dbReference>
<keyword evidence="11" id="KW-1185">Reference proteome</keyword>
<evidence type="ECO:0000256" key="4">
    <source>
        <dbReference type="ARBA" id="ARBA00022723"/>
    </source>
</evidence>
<dbReference type="SUPFAM" id="SSF55486">
    <property type="entry name" value="Metalloproteases ('zincins'), catalytic domain"/>
    <property type="match status" value="1"/>
</dbReference>
<keyword evidence="8" id="KW-0698">rRNA processing</keyword>
<dbReference type="EC" id="3.1.-.-" evidence="8"/>
<reference evidence="10 11" key="1">
    <citation type="submission" date="2018-10" db="EMBL/GenBank/DDBJ databases">
        <title>Genomic Encyclopedia of Type Strains, Phase IV (KMG-IV): sequencing the most valuable type-strain genomes for metagenomic binning, comparative biology and taxonomic classification.</title>
        <authorList>
            <person name="Goeker M."/>
        </authorList>
    </citation>
    <scope>NUCLEOTIDE SEQUENCE [LARGE SCALE GENOMIC DNA]</scope>
    <source>
        <strain evidence="10 11">DSM 23229</strain>
    </source>
</reference>
<keyword evidence="4 8" id="KW-0479">Metal-binding</keyword>
<dbReference type="InterPro" id="IPR002036">
    <property type="entry name" value="YbeY"/>
</dbReference>
<dbReference type="InterPro" id="IPR020549">
    <property type="entry name" value="YbeY_CS"/>
</dbReference>
<dbReference type="GO" id="GO:0006364">
    <property type="term" value="P:rRNA processing"/>
    <property type="evidence" value="ECO:0007669"/>
    <property type="project" value="UniProtKB-UniRule"/>
</dbReference>
<evidence type="ECO:0000256" key="6">
    <source>
        <dbReference type="ARBA" id="ARBA00022801"/>
    </source>
</evidence>
<keyword evidence="3 8" id="KW-0540">Nuclease</keyword>